<feature type="signal peptide" evidence="9">
    <location>
        <begin position="1"/>
        <end position="24"/>
    </location>
</feature>
<evidence type="ECO:0000256" key="1">
    <source>
        <dbReference type="ARBA" id="ARBA00004389"/>
    </source>
</evidence>
<proteinExistence type="inferred from homology"/>
<keyword evidence="3 9" id="KW-0812">Transmembrane</keyword>
<organism evidence="11 12">
    <name type="scientific">Candida oxycetoniae</name>
    <dbReference type="NCBI Taxonomy" id="497107"/>
    <lineage>
        <taxon>Eukaryota</taxon>
        <taxon>Fungi</taxon>
        <taxon>Dikarya</taxon>
        <taxon>Ascomycota</taxon>
        <taxon>Saccharomycotina</taxon>
        <taxon>Pichiomycetes</taxon>
        <taxon>Debaryomycetaceae</taxon>
        <taxon>Candida/Lodderomyces clade</taxon>
        <taxon>Candida</taxon>
    </lineage>
</organism>
<feature type="region of interest" description="Disordered" evidence="10">
    <location>
        <begin position="267"/>
        <end position="307"/>
    </location>
</feature>
<dbReference type="GO" id="GO:0005509">
    <property type="term" value="F:calcium ion binding"/>
    <property type="evidence" value="ECO:0007669"/>
    <property type="project" value="InterPro"/>
</dbReference>
<dbReference type="RefSeq" id="XP_049178890.1">
    <property type="nucleotide sequence ID" value="XM_049325428.1"/>
</dbReference>
<evidence type="ECO:0000256" key="7">
    <source>
        <dbReference type="ARBA" id="ARBA00023186"/>
    </source>
</evidence>
<keyword evidence="7 9" id="KW-0143">Chaperone</keyword>
<dbReference type="InterPro" id="IPR001580">
    <property type="entry name" value="Calret/calnex"/>
</dbReference>
<evidence type="ECO:0000256" key="5">
    <source>
        <dbReference type="ARBA" id="ARBA00022989"/>
    </source>
</evidence>
<dbReference type="SUPFAM" id="SSF49899">
    <property type="entry name" value="Concanavalin A-like lectins/glucanases"/>
    <property type="match status" value="2"/>
</dbReference>
<dbReference type="GO" id="GO:0006457">
    <property type="term" value="P:protein folding"/>
    <property type="evidence" value="ECO:0007669"/>
    <property type="project" value="InterPro"/>
</dbReference>
<dbReference type="PRINTS" id="PR00626">
    <property type="entry name" value="CALRETICULIN"/>
</dbReference>
<dbReference type="GeneID" id="73381647"/>
<dbReference type="InterPro" id="IPR013320">
    <property type="entry name" value="ConA-like_dom_sf"/>
</dbReference>
<keyword evidence="8" id="KW-1015">Disulfide bond</keyword>
<evidence type="ECO:0000256" key="6">
    <source>
        <dbReference type="ARBA" id="ARBA00023136"/>
    </source>
</evidence>
<evidence type="ECO:0000256" key="8">
    <source>
        <dbReference type="PIRSR" id="PIRSR601580-3"/>
    </source>
</evidence>
<dbReference type="GO" id="GO:0036503">
    <property type="term" value="P:ERAD pathway"/>
    <property type="evidence" value="ECO:0007669"/>
    <property type="project" value="TreeGrafter"/>
</dbReference>
<evidence type="ECO:0008006" key="13">
    <source>
        <dbReference type="Google" id="ProtNLM"/>
    </source>
</evidence>
<evidence type="ECO:0000313" key="12">
    <source>
        <dbReference type="Proteomes" id="UP001202479"/>
    </source>
</evidence>
<evidence type="ECO:0000256" key="2">
    <source>
        <dbReference type="ARBA" id="ARBA00010983"/>
    </source>
</evidence>
<evidence type="ECO:0000256" key="9">
    <source>
        <dbReference type="RuleBase" id="RU362126"/>
    </source>
</evidence>
<keyword evidence="9" id="KW-0732">Signal</keyword>
<feature type="region of interest" description="Disordered" evidence="10">
    <location>
        <begin position="542"/>
        <end position="563"/>
    </location>
</feature>
<dbReference type="PANTHER" id="PTHR11073">
    <property type="entry name" value="CALRETICULIN AND CALNEXIN"/>
    <property type="match status" value="1"/>
</dbReference>
<protein>
    <recommendedName>
        <fullName evidence="13">Calnexin</fullName>
    </recommendedName>
</protein>
<dbReference type="Proteomes" id="UP001202479">
    <property type="component" value="Unassembled WGS sequence"/>
</dbReference>
<dbReference type="Gene3D" id="2.60.120.200">
    <property type="match status" value="1"/>
</dbReference>
<gene>
    <name evidence="11" type="ORF">KGF56_004032</name>
</gene>
<dbReference type="PANTHER" id="PTHR11073:SF1">
    <property type="entry name" value="CALNEXIN 14D-RELATED"/>
    <property type="match status" value="1"/>
</dbReference>
<comment type="subcellular location">
    <subcellularLocation>
        <location evidence="1">Endoplasmic reticulum membrane</location>
        <topology evidence="1">Single-pass membrane protein</topology>
    </subcellularLocation>
</comment>
<evidence type="ECO:0000256" key="10">
    <source>
        <dbReference type="SAM" id="MobiDB-lite"/>
    </source>
</evidence>
<accession>A0AAI9WWP0</accession>
<dbReference type="InterPro" id="IPR009033">
    <property type="entry name" value="Calreticulin/calnexin_P_dom_sf"/>
</dbReference>
<comment type="similarity">
    <text evidence="2 9">Belongs to the calreticulin family.</text>
</comment>
<keyword evidence="5 9" id="KW-1133">Transmembrane helix</keyword>
<dbReference type="GO" id="GO:0005789">
    <property type="term" value="C:endoplasmic reticulum membrane"/>
    <property type="evidence" value="ECO:0007669"/>
    <property type="project" value="UniProtKB-SubCell"/>
</dbReference>
<feature type="disulfide bond" evidence="8">
    <location>
        <begin position="135"/>
        <end position="167"/>
    </location>
</feature>
<reference evidence="11" key="1">
    <citation type="journal article" date="2022" name="DNA Res.">
        <title>Genome analysis of five recently described species of the CUG-Ser clade uncovers Candida theae as a new hybrid lineage with pathogenic potential in the Candida parapsilosis species complex.</title>
        <authorList>
            <person name="Mixao V."/>
            <person name="Del Olmo V."/>
            <person name="Hegedusova E."/>
            <person name="Saus E."/>
            <person name="Pryszcz L."/>
            <person name="Cillingova A."/>
            <person name="Nosek J."/>
            <person name="Gabaldon T."/>
        </authorList>
    </citation>
    <scope>NUCLEOTIDE SEQUENCE</scope>
    <source>
        <strain evidence="11">CBS 10844</strain>
    </source>
</reference>
<name>A0AAI9WWP0_9ASCO</name>
<keyword evidence="12" id="KW-1185">Reference proteome</keyword>
<evidence type="ECO:0000313" key="11">
    <source>
        <dbReference type="EMBL" id="KAI3403143.2"/>
    </source>
</evidence>
<keyword evidence="4 9" id="KW-0256">Endoplasmic reticulum</keyword>
<dbReference type="GO" id="GO:0051082">
    <property type="term" value="F:unfolded protein binding"/>
    <property type="evidence" value="ECO:0007669"/>
    <property type="project" value="InterPro"/>
</dbReference>
<comment type="caution">
    <text evidence="11">The sequence shown here is derived from an EMBL/GenBank/DDBJ whole genome shotgun (WGS) entry which is preliminary data.</text>
</comment>
<dbReference type="Gene3D" id="2.10.250.10">
    <property type="entry name" value="Calreticulin/calnexin, P domain"/>
    <property type="match status" value="1"/>
</dbReference>
<feature type="compositionally biased region" description="Basic and acidic residues" evidence="10">
    <location>
        <begin position="291"/>
        <end position="302"/>
    </location>
</feature>
<feature type="chain" id="PRO_5042315052" description="Calnexin" evidence="9">
    <location>
        <begin position="25"/>
        <end position="581"/>
    </location>
</feature>
<dbReference type="SUPFAM" id="SSF63887">
    <property type="entry name" value="P-domain of calnexin/calreticulin"/>
    <property type="match status" value="1"/>
</dbReference>
<keyword evidence="6 9" id="KW-0472">Membrane</keyword>
<sequence>MKAIEVAVVAVIKLFLVASTVTCSSNVYQPFDQSQLGNESFFEQFDYLSISQSPWKSSHSKKYDQGRDEVMKYNGIWSIEKAYKYPGFDNDLGLVMKSRASYHAIACKLPHTINNDNGKVLVIQYEVKAQVEWSCTGAYIKLLDEKSDYSFFNDQTPFQIAFGPDKCGSVNRVYFEITRSSLNGSVERKVLQEPPLARLNELTNLYTLILHPNQDFEIRINGKTAKTGNFLDEKHLFHPPIFEPGELVDESEGKPLDWDTREYISDPSAKMPDDYEQKHAHPRIADPNAVKPKEWDESEPRYIPDPTAVKPVDDAGDDWMPSLVVNPKCGTTGCGLWVPPTIINPDYRGPWIAPLVKNPNYKGPWTPEKKIAIPNSSEKDKLVTNCLDKPIGGIGFELWTMDGETMFDNIYLGNSISEAELIGNQTFKPKFALEYANKLNNTPKVLNEPILPPPSFDDIIRDDSISNLRQFIMFIKWFLWKEYMEFKDFVFDFFIDPVRIIMRHPFKASVYAICLIVAFTFLCGIGSVLLFLLQSNGSDGDSLDEEDNVMENRSHPHSDDGDDIVVKMYESYNEGNEQSEE</sequence>
<feature type="compositionally biased region" description="Basic and acidic residues" evidence="10">
    <location>
        <begin position="550"/>
        <end position="559"/>
    </location>
</feature>
<evidence type="ECO:0000256" key="4">
    <source>
        <dbReference type="ARBA" id="ARBA00022824"/>
    </source>
</evidence>
<evidence type="ECO:0000256" key="3">
    <source>
        <dbReference type="ARBA" id="ARBA00022692"/>
    </source>
</evidence>
<feature type="transmembrane region" description="Helical" evidence="9">
    <location>
        <begin position="510"/>
        <end position="533"/>
    </location>
</feature>
<dbReference type="Pfam" id="PF00262">
    <property type="entry name" value="Calreticulin"/>
    <property type="match status" value="1"/>
</dbReference>
<dbReference type="AlphaFoldDB" id="A0AAI9WWP0"/>
<dbReference type="EMBL" id="JAHUZD010000137">
    <property type="protein sequence ID" value="KAI3403143.2"/>
    <property type="molecule type" value="Genomic_DNA"/>
</dbReference>